<proteinExistence type="predicted"/>
<reference evidence="1 2" key="1">
    <citation type="submission" date="2019-07" db="EMBL/GenBank/DDBJ databases">
        <authorList>
            <person name="Jastrzebski P J."/>
            <person name="Paukszto L."/>
            <person name="Jastrzebski P J."/>
        </authorList>
    </citation>
    <scope>NUCLEOTIDE SEQUENCE [LARGE SCALE GENOMIC DNA]</scope>
    <source>
        <strain evidence="1 2">WMS-il1</strain>
    </source>
</reference>
<organism evidence="1 2">
    <name type="scientific">Hymenolepis diminuta</name>
    <name type="common">Rat tapeworm</name>
    <dbReference type="NCBI Taxonomy" id="6216"/>
    <lineage>
        <taxon>Eukaryota</taxon>
        <taxon>Metazoa</taxon>
        <taxon>Spiralia</taxon>
        <taxon>Lophotrochozoa</taxon>
        <taxon>Platyhelminthes</taxon>
        <taxon>Cestoda</taxon>
        <taxon>Eucestoda</taxon>
        <taxon>Cyclophyllidea</taxon>
        <taxon>Hymenolepididae</taxon>
        <taxon>Hymenolepis</taxon>
    </lineage>
</organism>
<evidence type="ECO:0000313" key="1">
    <source>
        <dbReference type="EMBL" id="VUZ56632.1"/>
    </source>
</evidence>
<gene>
    <name evidence="1" type="ORF">WMSIL1_LOCUS14219</name>
</gene>
<protein>
    <submittedName>
        <fullName evidence="1">Uncharacterized protein</fullName>
    </submittedName>
</protein>
<sequence length="92" mass="10236">QSILKAYLSTFSEERGRGGGPCKLTGARSWSVPSKSVNIFKSSRHLLFASTKPMNRQSVNGFGGYTRFEKILHLRGLESCGEKYSRDTQAYA</sequence>
<keyword evidence="2" id="KW-1185">Reference proteome</keyword>
<name>A0A564ZB68_HYMDI</name>
<dbReference type="Proteomes" id="UP000321570">
    <property type="component" value="Unassembled WGS sequence"/>
</dbReference>
<dbReference type="AlphaFoldDB" id="A0A564ZB68"/>
<accession>A0A564ZB68</accession>
<feature type="non-terminal residue" evidence="1">
    <location>
        <position position="1"/>
    </location>
</feature>
<evidence type="ECO:0000313" key="2">
    <source>
        <dbReference type="Proteomes" id="UP000321570"/>
    </source>
</evidence>
<dbReference type="EMBL" id="CABIJS010000707">
    <property type="protein sequence ID" value="VUZ56632.1"/>
    <property type="molecule type" value="Genomic_DNA"/>
</dbReference>